<keyword evidence="1" id="KW-0732">Signal</keyword>
<name>A0A1H7XHY2_9ACTN</name>
<evidence type="ECO:0000313" key="3">
    <source>
        <dbReference type="Proteomes" id="UP000198953"/>
    </source>
</evidence>
<evidence type="ECO:0000256" key="1">
    <source>
        <dbReference type="SAM" id="SignalP"/>
    </source>
</evidence>
<dbReference type="RefSeq" id="WP_143078749.1">
    <property type="nucleotide sequence ID" value="NZ_FOBF01000012.1"/>
</dbReference>
<dbReference type="EMBL" id="FOBF01000012">
    <property type="protein sequence ID" value="SEM33275.1"/>
    <property type="molecule type" value="Genomic_DNA"/>
</dbReference>
<proteinExistence type="predicted"/>
<protein>
    <recommendedName>
        <fullName evidence="4">Metalloprotease</fullName>
    </recommendedName>
</protein>
<reference evidence="2 3" key="1">
    <citation type="submission" date="2016-10" db="EMBL/GenBank/DDBJ databases">
        <authorList>
            <person name="de Groot N.N."/>
        </authorList>
    </citation>
    <scope>NUCLEOTIDE SEQUENCE [LARGE SCALE GENOMIC DNA]</scope>
    <source>
        <strain evidence="2 3">DSM 43357</strain>
    </source>
</reference>
<evidence type="ECO:0008006" key="4">
    <source>
        <dbReference type="Google" id="ProtNLM"/>
    </source>
</evidence>
<evidence type="ECO:0000313" key="2">
    <source>
        <dbReference type="EMBL" id="SEM33275.1"/>
    </source>
</evidence>
<dbReference type="STRING" id="46177.SAMN05660976_04820"/>
<accession>A0A1H7XHY2</accession>
<feature type="signal peptide" evidence="1">
    <location>
        <begin position="1"/>
        <end position="22"/>
    </location>
</feature>
<sequence length="219" mass="23353">MMIRLLSGVAAAMVAFSGTAAAYPVEGAPELTDNDLYKAAELAGTACPAKKGTSRASTEKYLRALAACLGKAWRQEPVQVEIHYDPGTRKKVHKSWPFPVPGGLYVALADDWVKAKSDAAVFYGMAAAYGEYMQIQAGITKAARSLDHHGDDKELDEQERRYSYQRACLAGAAAKALGRTPRTGAPSLKGNALHWFTQGFKAGGPGGCNTWKAPSSKVS</sequence>
<dbReference type="AlphaFoldDB" id="A0A1H7XHY2"/>
<gene>
    <name evidence="2" type="ORF">SAMN05660976_04820</name>
</gene>
<keyword evidence="3" id="KW-1185">Reference proteome</keyword>
<organism evidence="2 3">
    <name type="scientific">Nonomuraea pusilla</name>
    <dbReference type="NCBI Taxonomy" id="46177"/>
    <lineage>
        <taxon>Bacteria</taxon>
        <taxon>Bacillati</taxon>
        <taxon>Actinomycetota</taxon>
        <taxon>Actinomycetes</taxon>
        <taxon>Streptosporangiales</taxon>
        <taxon>Streptosporangiaceae</taxon>
        <taxon>Nonomuraea</taxon>
    </lineage>
</organism>
<dbReference type="OrthoDB" id="9774900at2"/>
<feature type="chain" id="PRO_5011628541" description="Metalloprotease" evidence="1">
    <location>
        <begin position="23"/>
        <end position="219"/>
    </location>
</feature>
<dbReference type="Proteomes" id="UP000198953">
    <property type="component" value="Unassembled WGS sequence"/>
</dbReference>